<evidence type="ECO:0000313" key="9">
    <source>
        <dbReference type="EMBL" id="KAK1374174.1"/>
    </source>
</evidence>
<dbReference type="PANTHER" id="PTHR46372">
    <property type="entry name" value="PROTEIN WVD2-LIKE 3"/>
    <property type="match status" value="1"/>
</dbReference>
<evidence type="ECO:0000256" key="7">
    <source>
        <dbReference type="SAM" id="MobiDB-lite"/>
    </source>
</evidence>
<comment type="subcellular location">
    <subcellularLocation>
        <location evidence="1">Cytoplasm</location>
        <location evidence="1">Cytoskeleton</location>
    </subcellularLocation>
</comment>
<dbReference type="InterPro" id="IPR027329">
    <property type="entry name" value="TPX2_C"/>
</dbReference>
<dbReference type="AlphaFoldDB" id="A0AAD8HWR3"/>
<feature type="region of interest" description="Disordered" evidence="7">
    <location>
        <begin position="239"/>
        <end position="352"/>
    </location>
</feature>
<feature type="compositionally biased region" description="Basic and acidic residues" evidence="7">
    <location>
        <begin position="121"/>
        <end position="134"/>
    </location>
</feature>
<keyword evidence="10" id="KW-1185">Reference proteome</keyword>
<dbReference type="InterPro" id="IPR044806">
    <property type="entry name" value="WVD2/WDL1-4"/>
</dbReference>
<evidence type="ECO:0000256" key="5">
    <source>
        <dbReference type="ARBA" id="ARBA00023212"/>
    </source>
</evidence>
<dbReference type="EMBL" id="JAUIZM010000007">
    <property type="protein sequence ID" value="KAK1374174.1"/>
    <property type="molecule type" value="Genomic_DNA"/>
</dbReference>
<evidence type="ECO:0000259" key="8">
    <source>
        <dbReference type="Pfam" id="PF06886"/>
    </source>
</evidence>
<dbReference type="GO" id="GO:0008017">
    <property type="term" value="F:microtubule binding"/>
    <property type="evidence" value="ECO:0007669"/>
    <property type="project" value="InterPro"/>
</dbReference>
<feature type="region of interest" description="Disordered" evidence="7">
    <location>
        <begin position="1"/>
        <end position="163"/>
    </location>
</feature>
<feature type="coiled-coil region" evidence="6">
    <location>
        <begin position="191"/>
        <end position="229"/>
    </location>
</feature>
<feature type="compositionally biased region" description="Low complexity" evidence="7">
    <location>
        <begin position="298"/>
        <end position="319"/>
    </location>
</feature>
<evidence type="ECO:0000256" key="6">
    <source>
        <dbReference type="SAM" id="Coils"/>
    </source>
</evidence>
<feature type="compositionally biased region" description="Polar residues" evidence="7">
    <location>
        <begin position="135"/>
        <end position="147"/>
    </location>
</feature>
<proteinExistence type="inferred from homology"/>
<reference evidence="9" key="2">
    <citation type="submission" date="2023-05" db="EMBL/GenBank/DDBJ databases">
        <authorList>
            <person name="Schelkunov M.I."/>
        </authorList>
    </citation>
    <scope>NUCLEOTIDE SEQUENCE</scope>
    <source>
        <strain evidence="9">Hsosn_3</strain>
        <tissue evidence="9">Leaf</tissue>
    </source>
</reference>
<dbReference type="GO" id="GO:0000226">
    <property type="term" value="P:microtubule cytoskeleton organization"/>
    <property type="evidence" value="ECO:0007669"/>
    <property type="project" value="InterPro"/>
</dbReference>
<feature type="compositionally biased region" description="Basic and acidic residues" evidence="7">
    <location>
        <begin position="321"/>
        <end position="346"/>
    </location>
</feature>
<feature type="compositionally biased region" description="Polar residues" evidence="7">
    <location>
        <begin position="92"/>
        <end position="118"/>
    </location>
</feature>
<evidence type="ECO:0000256" key="2">
    <source>
        <dbReference type="ARBA" id="ARBA00005885"/>
    </source>
</evidence>
<feature type="compositionally biased region" description="Polar residues" evidence="7">
    <location>
        <begin position="1"/>
        <end position="12"/>
    </location>
</feature>
<evidence type="ECO:0000256" key="4">
    <source>
        <dbReference type="ARBA" id="ARBA00022701"/>
    </source>
</evidence>
<keyword evidence="6" id="KW-0175">Coiled coil</keyword>
<dbReference type="GO" id="GO:0005874">
    <property type="term" value="C:microtubule"/>
    <property type="evidence" value="ECO:0007669"/>
    <property type="project" value="UniProtKB-KW"/>
</dbReference>
<accession>A0AAD8HWR3</accession>
<reference evidence="9" key="1">
    <citation type="submission" date="2023-02" db="EMBL/GenBank/DDBJ databases">
        <title>Genome of toxic invasive species Heracleum sosnowskyi carries increased number of genes despite the absence of recent whole-genome duplications.</title>
        <authorList>
            <person name="Schelkunov M."/>
            <person name="Shtratnikova V."/>
            <person name="Makarenko M."/>
            <person name="Klepikova A."/>
            <person name="Omelchenko D."/>
            <person name="Novikova G."/>
            <person name="Obukhova E."/>
            <person name="Bogdanov V."/>
            <person name="Penin A."/>
            <person name="Logacheva M."/>
        </authorList>
    </citation>
    <scope>NUCLEOTIDE SEQUENCE</scope>
    <source>
        <strain evidence="9">Hsosn_3</strain>
        <tissue evidence="9">Leaf</tissue>
    </source>
</reference>
<dbReference type="Proteomes" id="UP001237642">
    <property type="component" value="Unassembled WGS sequence"/>
</dbReference>
<feature type="compositionally biased region" description="Basic and acidic residues" evidence="7">
    <location>
        <begin position="54"/>
        <end position="68"/>
    </location>
</feature>
<comment type="caution">
    <text evidence="9">The sequence shown here is derived from an EMBL/GenBank/DDBJ whole genome shotgun (WGS) entry which is preliminary data.</text>
</comment>
<keyword evidence="4" id="KW-0493">Microtubule</keyword>
<keyword evidence="3" id="KW-0963">Cytoplasm</keyword>
<comment type="similarity">
    <text evidence="2">Belongs to the TPX2 family.</text>
</comment>
<evidence type="ECO:0000313" key="10">
    <source>
        <dbReference type="Proteomes" id="UP001237642"/>
    </source>
</evidence>
<protein>
    <submittedName>
        <fullName evidence="9">TPX2 domain-containing protein</fullName>
    </submittedName>
</protein>
<evidence type="ECO:0000256" key="1">
    <source>
        <dbReference type="ARBA" id="ARBA00004245"/>
    </source>
</evidence>
<dbReference type="Pfam" id="PF06886">
    <property type="entry name" value="TPX2"/>
    <property type="match status" value="1"/>
</dbReference>
<organism evidence="9 10">
    <name type="scientific">Heracleum sosnowskyi</name>
    <dbReference type="NCBI Taxonomy" id="360622"/>
    <lineage>
        <taxon>Eukaryota</taxon>
        <taxon>Viridiplantae</taxon>
        <taxon>Streptophyta</taxon>
        <taxon>Embryophyta</taxon>
        <taxon>Tracheophyta</taxon>
        <taxon>Spermatophyta</taxon>
        <taxon>Magnoliopsida</taxon>
        <taxon>eudicotyledons</taxon>
        <taxon>Gunneridae</taxon>
        <taxon>Pentapetalae</taxon>
        <taxon>asterids</taxon>
        <taxon>campanulids</taxon>
        <taxon>Apiales</taxon>
        <taxon>Apiaceae</taxon>
        <taxon>Apioideae</taxon>
        <taxon>apioid superclade</taxon>
        <taxon>Tordylieae</taxon>
        <taxon>Tordyliinae</taxon>
        <taxon>Heracleum</taxon>
    </lineage>
</organism>
<name>A0AAD8HWR3_9APIA</name>
<evidence type="ECO:0000256" key="3">
    <source>
        <dbReference type="ARBA" id="ARBA00022490"/>
    </source>
</evidence>
<gene>
    <name evidence="9" type="ORF">POM88_030367</name>
</gene>
<feature type="domain" description="TPX2 C-terminal" evidence="8">
    <location>
        <begin position="181"/>
        <end position="249"/>
    </location>
</feature>
<sequence length="352" mass="38967">MGRDITASQIKSENGEAENTVVEDHTVEDSLDEECQEQQDVLGVKSINCEVGTSDEKSQKPEIQKSSEETLTSPAEPASGSVAAESFRTDSKVSQSSSAKTEKQASSSTTDSDANFSPSIKDYHSPKDPEHLELSSRSTAKKLQQPYNRKFHDEEDNWSMASSAAASVRTVRSVTVPVAPSFSSAERATKRKEFYKKLEEKHKALEAEKKEYEARMKEEQAAAIKQLRQSMVVKAKPVPSFYREGPPPKFEPKKLPVTRPKSPNLTRRRSCGDAVKSSVEKVSCPRGTRHSLGTVREGNNAPNNIRNKNQINGQNGNGNCKPKDRVKLETEKQKASPRKITEERTADISVES</sequence>
<dbReference type="PANTHER" id="PTHR46372:SF6">
    <property type="entry name" value="PROTEIN WVD2-LIKE 1"/>
    <property type="match status" value="1"/>
</dbReference>
<keyword evidence="5" id="KW-0206">Cytoskeleton</keyword>